<feature type="coiled-coil region" evidence="1">
    <location>
        <begin position="206"/>
        <end position="233"/>
    </location>
</feature>
<sequence length="535" mass="60428">MGTTSENPSLPEINSPDSPTDPIDGSDSPIDPEACIRDRDHLHVELDSLCPAYPSLQSKSAASEENILVLQQGKGETTNRSGSLMKMMDEISPERDALRDKMAQTEEASRREAEASKERIRALEFEKGEQKEFLLKGLEFVKSVMEKLVNIIECLDDEKVIEGESSGGYRKVERKLDRESMALWEEETAALAILASKAEARVSEFKEGKNMEKKELEKSVVSLTEENRDINTLLRVALVEKEAVEKSLNKLKGNCEQRRVPLLQFAERGLQRVGFGFMMGSTGSNAQSPDSSGADVASTASNKSDNSECEDEVVSLALTVERMMKNLRLEITQLRRSLEESRSDTERLQSLTEQQAETIEENVLYIKELEDRERVLAQSVKELLSEIKETEEDVDRWRKACELEVEAGKFEIEERDKLVFILKQELEKTKAALEVSNGKIKLKEELAAAAMAAQAAAETSLQLADSRAAELRERIEELTKQLEEAESKEQSRHEVRYICWPWRLFRLNAANNTNGRAPNVRRMIPEMQALNHYSV</sequence>
<reference evidence="3 4" key="1">
    <citation type="submission" date="2024-05" db="EMBL/GenBank/DDBJ databases">
        <title>Haplotype-resolved chromosome-level genome assembly of Huyou (Citrus changshanensis).</title>
        <authorList>
            <person name="Miao C."/>
            <person name="Chen W."/>
            <person name="Wu Y."/>
            <person name="Wang L."/>
            <person name="Zhao S."/>
            <person name="Grierson D."/>
            <person name="Xu C."/>
            <person name="Chen K."/>
        </authorList>
    </citation>
    <scope>NUCLEOTIDE SEQUENCE [LARGE SCALE GENOMIC DNA]</scope>
    <source>
        <strain evidence="3">01-14</strain>
        <tissue evidence="3">Leaf</tissue>
    </source>
</reference>
<proteinExistence type="predicted"/>
<gene>
    <name evidence="3" type="ORF">WN944_024937</name>
</gene>
<dbReference type="Proteomes" id="UP001428341">
    <property type="component" value="Unassembled WGS sequence"/>
</dbReference>
<feature type="region of interest" description="Disordered" evidence="2">
    <location>
        <begin position="1"/>
        <end position="35"/>
    </location>
</feature>
<feature type="compositionally biased region" description="Low complexity" evidence="2">
    <location>
        <begin position="15"/>
        <end position="32"/>
    </location>
</feature>
<evidence type="ECO:0000313" key="4">
    <source>
        <dbReference type="Proteomes" id="UP001428341"/>
    </source>
</evidence>
<feature type="coiled-coil region" evidence="1">
    <location>
        <begin position="461"/>
        <end position="495"/>
    </location>
</feature>
<feature type="coiled-coil region" evidence="1">
    <location>
        <begin position="317"/>
        <end position="400"/>
    </location>
</feature>
<keyword evidence="4" id="KW-1185">Reference proteome</keyword>
<comment type="caution">
    <text evidence="3">The sequence shown here is derived from an EMBL/GenBank/DDBJ whole genome shotgun (WGS) entry which is preliminary data.</text>
</comment>
<dbReference type="EMBL" id="JBCGBO010000024">
    <property type="protein sequence ID" value="KAK9181798.1"/>
    <property type="molecule type" value="Genomic_DNA"/>
</dbReference>
<protein>
    <submittedName>
        <fullName evidence="3">Uncharacterized protein</fullName>
    </submittedName>
</protein>
<accession>A0AAP0LRI6</accession>
<dbReference type="PANTHER" id="PTHR34937">
    <property type="entry name" value="OS08G0559800 PROTEIN"/>
    <property type="match status" value="1"/>
</dbReference>
<name>A0AAP0LRI6_9ROSI</name>
<dbReference type="PANTHER" id="PTHR34937:SF2">
    <property type="entry name" value="OS08G0559800 PROTEIN"/>
    <property type="match status" value="1"/>
</dbReference>
<organism evidence="3 4">
    <name type="scientific">Citrus x changshan-huyou</name>
    <dbReference type="NCBI Taxonomy" id="2935761"/>
    <lineage>
        <taxon>Eukaryota</taxon>
        <taxon>Viridiplantae</taxon>
        <taxon>Streptophyta</taxon>
        <taxon>Embryophyta</taxon>
        <taxon>Tracheophyta</taxon>
        <taxon>Spermatophyta</taxon>
        <taxon>Magnoliopsida</taxon>
        <taxon>eudicotyledons</taxon>
        <taxon>Gunneridae</taxon>
        <taxon>Pentapetalae</taxon>
        <taxon>rosids</taxon>
        <taxon>malvids</taxon>
        <taxon>Sapindales</taxon>
        <taxon>Rutaceae</taxon>
        <taxon>Aurantioideae</taxon>
        <taxon>Citrus</taxon>
    </lineage>
</organism>
<feature type="compositionally biased region" description="Polar residues" evidence="2">
    <location>
        <begin position="281"/>
        <end position="291"/>
    </location>
</feature>
<dbReference type="AlphaFoldDB" id="A0AAP0LRI6"/>
<evidence type="ECO:0000256" key="1">
    <source>
        <dbReference type="SAM" id="Coils"/>
    </source>
</evidence>
<evidence type="ECO:0000256" key="2">
    <source>
        <dbReference type="SAM" id="MobiDB-lite"/>
    </source>
</evidence>
<feature type="region of interest" description="Disordered" evidence="2">
    <location>
        <begin position="281"/>
        <end position="308"/>
    </location>
</feature>
<evidence type="ECO:0000313" key="3">
    <source>
        <dbReference type="EMBL" id="KAK9181798.1"/>
    </source>
</evidence>
<keyword evidence="1" id="KW-0175">Coiled coil</keyword>
<dbReference type="InterPro" id="IPR040300">
    <property type="entry name" value="At3g49055-like"/>
</dbReference>